<evidence type="ECO:0000256" key="1">
    <source>
        <dbReference type="SAM" id="MobiDB-lite"/>
    </source>
</evidence>
<feature type="region of interest" description="Disordered" evidence="1">
    <location>
        <begin position="2051"/>
        <end position="2176"/>
    </location>
</feature>
<feature type="signal peptide" evidence="2">
    <location>
        <begin position="1"/>
        <end position="28"/>
    </location>
</feature>
<dbReference type="InterPro" id="IPR008638">
    <property type="entry name" value="FhaB/CdiA-like_TPS"/>
</dbReference>
<gene>
    <name evidence="4" type="ORF">BH720_00255</name>
</gene>
<dbReference type="InterPro" id="IPR012334">
    <property type="entry name" value="Pectin_lyas_fold"/>
</dbReference>
<evidence type="ECO:0000259" key="3">
    <source>
        <dbReference type="SMART" id="SM00912"/>
    </source>
</evidence>
<dbReference type="OrthoDB" id="433405at2"/>
<keyword evidence="2" id="KW-0732">Signal</keyword>
<dbReference type="EMBL" id="MJGC01000010">
    <property type="protein sequence ID" value="OEJ77146.1"/>
    <property type="molecule type" value="Genomic_DNA"/>
</dbReference>
<protein>
    <recommendedName>
        <fullName evidence="3">Filamentous haemagglutinin FhaB/tRNA nuclease CdiA-like TPS domain-containing protein</fullName>
    </recommendedName>
</protein>
<name>A0A1E5QR71_9CYAN</name>
<dbReference type="InterPro" id="IPR024983">
    <property type="entry name" value="CHAT_dom"/>
</dbReference>
<evidence type="ECO:0000313" key="4">
    <source>
        <dbReference type="EMBL" id="OEJ77146.1"/>
    </source>
</evidence>
<accession>A0A1E5QR71</accession>
<dbReference type="InterPro" id="IPR011050">
    <property type="entry name" value="Pectin_lyase_fold/virulence"/>
</dbReference>
<comment type="caution">
    <text evidence="4">The sequence shown here is derived from an EMBL/GenBank/DDBJ whole genome shotgun (WGS) entry which is preliminary data.</text>
</comment>
<dbReference type="Pfam" id="PF05860">
    <property type="entry name" value="TPS"/>
    <property type="match status" value="1"/>
</dbReference>
<dbReference type="SUPFAM" id="SSF51126">
    <property type="entry name" value="Pectin lyase-like"/>
    <property type="match status" value="1"/>
</dbReference>
<dbReference type="Gene3D" id="2.160.20.10">
    <property type="entry name" value="Single-stranded right-handed beta-helix, Pectin lyase-like"/>
    <property type="match status" value="1"/>
</dbReference>
<reference evidence="4" key="1">
    <citation type="submission" date="2016-09" db="EMBL/GenBank/DDBJ databases">
        <title>Draft genome of thermotolerant cyanobacterium Desertifilum sp. strain IPPAS B-1220.</title>
        <authorList>
            <person name="Sinetova M.A."/>
            <person name="Bolakhan K."/>
            <person name="Zayadan B.K."/>
            <person name="Mironov K.S."/>
            <person name="Ustinova V."/>
            <person name="Kupriyanova E.V."/>
            <person name="Sidorov R.A."/>
            <person name="Skrypnik A.N."/>
            <person name="Gogoleva N.E."/>
            <person name="Gogolev Y.V."/>
            <person name="Los D.A."/>
        </authorList>
    </citation>
    <scope>NUCLEOTIDE SEQUENCE [LARGE SCALE GENOMIC DNA]</scope>
    <source>
        <strain evidence="4">IPPAS B-1220</strain>
    </source>
</reference>
<feature type="chain" id="PRO_5009184441" description="Filamentous haemagglutinin FhaB/tRNA nuclease CdiA-like TPS domain-containing protein" evidence="2">
    <location>
        <begin position="29"/>
        <end position="2650"/>
    </location>
</feature>
<dbReference type="STRING" id="1781255.BH720_00255"/>
<organism evidence="4">
    <name type="scientific">Desertifilum tharense IPPAS B-1220</name>
    <dbReference type="NCBI Taxonomy" id="1781255"/>
    <lineage>
        <taxon>Bacteria</taxon>
        <taxon>Bacillati</taxon>
        <taxon>Cyanobacteriota</taxon>
        <taxon>Cyanophyceae</taxon>
        <taxon>Desertifilales</taxon>
        <taxon>Desertifilaceae</taxon>
        <taxon>Desertifilum</taxon>
    </lineage>
</organism>
<feature type="compositionally biased region" description="Polar residues" evidence="1">
    <location>
        <begin position="2086"/>
        <end position="2095"/>
    </location>
</feature>
<evidence type="ECO:0000256" key="2">
    <source>
        <dbReference type="SAM" id="SignalP"/>
    </source>
</evidence>
<dbReference type="SMART" id="SM00912">
    <property type="entry name" value="Haemagg_act"/>
    <property type="match status" value="1"/>
</dbReference>
<proteinExistence type="predicted"/>
<feature type="compositionally biased region" description="Pro residues" evidence="1">
    <location>
        <begin position="2097"/>
        <end position="2169"/>
    </location>
</feature>
<dbReference type="NCBIfam" id="TIGR01901">
    <property type="entry name" value="adhes_NPXG"/>
    <property type="match status" value="1"/>
</dbReference>
<feature type="compositionally biased region" description="Polar residues" evidence="1">
    <location>
        <begin position="2051"/>
        <end position="2066"/>
    </location>
</feature>
<sequence>MSAPSCHKAAILLATLPFIGTMGSSVQAQTITPAQDGTNTVIVPNGTQFNIQGGKFSGNGANLFHSFEQFGLSEGQIANFLSSPQIQNILGRVIGGDASIINGLIQVSGGNSNLFLINPAGILFGPNARLDVPAAFTATTATAIGFGENTGFNAFGDNQWSTLVGTPNAFQFNLPHPGSIVNLGHLAVSPGQNLSLVGGSVINLGTLETPGGKVTLAAVPGEQVLRISQEGHLLSLDIPVTETHLNPLSLPALLTGNGLDHADSIQVNDRGQVVLSQSGVIIPDETGVAIASGSLNVSGTTGGEVNVLGDRVGLVSANINASGTNGGGTILIGGDYKGQGTLPNATRTFVSRDSTLNADAVTQGDGGLVVVWADDTTQFLGNITARGGLEAGNGGFVEVSGKETLNFRGSVDTSAPNGSVGTLLLDPATLTIIDRGAFEFPEAGTQDPTLTAAGSILAGDPDLGDNTVSWIAINDLGAAANVVLEATGDITIEDITGVNFPAANDVVFLQLATGSLRITSTEGSIVFEDINDRIVTEGGAISLQAPGGNITAGILETTGAQNFTAGNVTVEAAGDITVNEIRTGGGDIVVTSANGTIDAIGTIASNDGNTTLTGNEINLNGIEAGAGILQLQPSDPSLAIRIGDAVDTGAAVLDLTSNDLEGISAGEIIIGRADSSGAIFIANPPAFGSPLTIQSPVGAGSINSDPAGLLTTVGDLRLTANQDIITGNIINFGSVEITSNNGNIDATAAPLTTINSNPIRLNAPNGSILTGDLISTDSLQGGGDVSLIAGERIVTGTIDASGGIIGAGGVGGQVELQAPNEISPGDIITTNNTVSLDGPVILTNDLNITSGPDGGNVTFNGTIDSQNGTQSLTVDAGLDGILSFNGLIGETNPLGGFDVTGQELQFSGGLRTNNGDIVLNLPVILTGDAEFNAGTGVIEFLNTLEAGANDLTLTTDSFIFFNTQFANSVTGTGNLLIQTATPNRNIEIGGLTENDVLPVFTNNHQVALEGANFASITVGREDASGTITLVDDVTFISPVILRSPLGSINTTDFPILSNASLTLQASQISPGNISTIDDTLLLDGPVILIEDASLSTGSIGGNLIFNSTLNGNHNLTLNAGTDGIISFNDLIGGVAPLASFDIQSGRLLEFSGGLRTNNGNINLNLPVVLTGDTIFNAGTAGIELGSTLDAGVNSLTLTADSFIDFSGGAGSVTGTGSLIVQAASPNRNIEIGGLGEADALNLFTANQNAALANSQFSQITIGQATGGDINIVGAIAFGSPVNLLSGGTINVNASISAFDSLSLAGSVTLNSDINSPNADLFIRGNTTLGNNSTLTAQDISFEGTINGFNALTLEASGDITVSGNIGDAVPLGNFTINNAANVTTQAITAAGLNQLAGSGTTTFNGNINLTSLNASPGISLTGTNFVFGGNVTTDNGGSFTINNSGTLTLGSNTNFNLEGSFNQTGTGAVSLGSNITTGNNDIRFSAPVTIEGEISLNPGTGAIAFGSTLKVGNNPLTLQAGEVNFTGAVTGSNTLTLIPATPTQNIILGGIEETLNFDLSATDLAALASGGGFSNITIGGTNFGGEIRVATPGAEFNDPVTLQTTGAIAVNAPLSSAGGLSLNSATTALNANLSATDSPITINSNTTLGNDITIAGGTLSFNGTLDGTQNLTLEAGTGEINFSDAVGSNAPLANLNINSANRVTFTRSLTATGNVTINNSDLLTIPSNAPIDLGGSWSQTGSGAVSIGSNLATNGGIQFEGFVTLTDNVSFLPGPGAIAFNSGLDAGDNPLTLTARQIDFGGPVTGTNTLLLQPAGTSQNIVLGTANDLFAWELTAAEIGFLAGFSNITIGLENGENAITINADLAFTSPVTLQTGQGSITGTGNLSSNGTPIRLRAGSNIIISNIDTSNLDGPGGEILVESQTGEISTGNLNASGTTQGGAISVLTPIRITTGEINSSATLGDGGNVILDPQGDIQIEFINAQGGTEGRGGDIAIVTEQFFRALGTFIDQNGILSSISNAGGQGGGSITIRHGGGVRTPFIVVGDRETGNTLDFSRNGTRGNITAGSGPGETLAPGAYFGPFTQGPISVITSGSPRPDPAPPAPPPNIPAPPPPEPLPPDPLPPDPDIIDPPPNIPEPNIPAPPPPEPLPPDPLPADPDMSDPPPSDPSLPDDAPVLSNAEATRLVTDLESSQTALTVEEGENAANTNLDTTEILRDRIAQALANNNIPLAISLIEQLRFDELRNYFGNSLTLNPNGAVLLQDSLATPSVELIPLEEIQATLTNLADRTGTNPAIVYLFAQPEQLHLILVSASGQPLLKTIPAARRDALMQVANTLRSEVTNPRKIDTDSYLPAAQQLYQWLIAPLAEELQARGIDTLAFSMETGLRSLPLAALHDGQQFLVEKYSLGLIPSINLVDTRYQDIRNAPVLAMGASQFTNLEPLPAVPVELSVITQVLGQGKAFLNEAFTLNNLKSQRAANPFAVLHLATHAEFRPGQASNSYIQLWNEQLRLDQLRQLRLDNPVVELLVLSACRTAVGDEQAELGFGGLAIAAGVKSAIASLWYVSDQGTLALMIQLYEQLKTAPIKAEALRQAQMALIQGQVQIENGQFRGLPAFSNDFPLPSELANLAPTNLSHPYYWASFTLIGSPW</sequence>
<dbReference type="RefSeq" id="WP_069965142.1">
    <property type="nucleotide sequence ID" value="NZ_CM124774.1"/>
</dbReference>
<feature type="domain" description="Filamentous haemagglutinin FhaB/tRNA nuclease CdiA-like TPS" evidence="3">
    <location>
        <begin position="33"/>
        <end position="147"/>
    </location>
</feature>
<dbReference type="Pfam" id="PF12770">
    <property type="entry name" value="CHAT"/>
    <property type="match status" value="1"/>
</dbReference>